<feature type="transmembrane region" description="Helical" evidence="3">
    <location>
        <begin position="530"/>
        <end position="557"/>
    </location>
</feature>
<evidence type="ECO:0000313" key="6">
    <source>
        <dbReference type="Proteomes" id="UP000324233"/>
    </source>
</evidence>
<keyword evidence="3" id="KW-0472">Membrane</keyword>
<feature type="transmembrane region" description="Helical" evidence="3">
    <location>
        <begin position="360"/>
        <end position="382"/>
    </location>
</feature>
<feature type="transmembrane region" description="Helical" evidence="3">
    <location>
        <begin position="263"/>
        <end position="284"/>
    </location>
</feature>
<dbReference type="KEGG" id="agv:OJF2_72000"/>
<feature type="transmembrane region" description="Helical" evidence="3">
    <location>
        <begin position="467"/>
        <end position="494"/>
    </location>
</feature>
<sequence>MESVPPDSSASMILDELELILKRREHPPRGRDAGGDLLQESVPLPGDPDAMGRLEAARRDAANAPDADAALMAARVAMLDLHVTGLAISGGGIRSGTFAVGFLQGLANLGLLGRFDYLSTVSGGGYAGGWLVAWLKREGDVKNVERQLDFSRIGQARADREYFDPDRDPRPVVDEEPQPLRHLRSFSSYLFPNPGLLSADLWSVLMIWVRNVSINLLLLFPLAMLAVLLGRLGVFFFEFLNADRFLTADPVADGSPEIARARAWAIAFLAAGVVAAFVAMSLNAEALPEFRVGPGRRLRRSLARSWVALAATVAAAFALTASSRWLLLELFDWFSAPTAGAASPGVLGLAAGQADLLQPLSFLVVMLASGLFMASGALVIGARGGRPQWAFARAAFISGASGGLLYVLVLGMIRAFARMDRPDLMATFAVPAALGVVIASTIVEVAIAGRAMTEGEREWWSRYDARLAIAAILWLVVMGSTLYLPGLFLAAGGWARTAMASGWILSTAMGVLTGKFVLPRLRAGGSADTVASLASLAPPIFAVGLGGVVGLLAAVLLNPQPPAVPGAADLPAFESYLAGVRMTPGWPIAALMAGFLGLAAIGFFLIDVNAFSLNAMYANRLARCYLGASRPVSRWRPRWGRQPRDTAQPVGAPSLSTRDGLLMPPDRSPNPVSGFAPDDDLPLIGLRIGRTPGGEGPGADPTERTYWGPHLLVNTTLNLVAGRDLAWRSRKGESFLLSPLYCGAKTVGYVKIPEGGAAARNLTLSRAMSVSGAAVDPNMQYYQSRPLTALLAIFNARLGAWIQNPRGAEEWEASSPRFGGLLVTELAGGTDDLGPYVHLSDGGHFENMGVYELIRRRCRYIVALDAGGEAESSNPNLATLIRLCRIDFGVRIQIDTDALRPRGEELLTGVHVAIGRIRYDDIDQGQLPGVLVYVKASMTGDEPPDLQYYARRDTRFPYQPTDLRQSFDEEQFECYRCLGDHIATSVFKDAVRAASDEEGRAFVEYIPRLFSRLQARWGDAPGALDGAFVESTGPWTELRRDLAGDPALARLSRQVYPELAPAPTPAEASRPDYDRAELHTVGRALGLMEDAWLSLGLAKNSRLPLNRGRLNVFRRWANAPSVQALWPLLRPEFGSEFVRFCEAELHMIPAPPSLVPIDPGASGDDRAFQDESLARLSEEFAREWSAVPGSPSLDDLLRRSESLAPKPPAWLIVQGPPARATSCPPIAPRYVLGIILAAAFEDPSGEFPGLDRRRMRLHQGKPLELFVWMRRGFRATELGSPMVREALTAKLHPALGLAANAQVPTFLARYPTVEDQGGGDLERDAWVAFMARFDFRRVVPREPGAWRSTLLRR</sequence>
<feature type="transmembrane region" description="Helical" evidence="3">
    <location>
        <begin position="305"/>
        <end position="327"/>
    </location>
</feature>
<evidence type="ECO:0000313" key="5">
    <source>
        <dbReference type="EMBL" id="QEH38596.1"/>
    </source>
</evidence>
<dbReference type="SUPFAM" id="SSF52151">
    <property type="entry name" value="FabD/lysophospholipase-like"/>
    <property type="match status" value="2"/>
</dbReference>
<keyword evidence="1" id="KW-0443">Lipid metabolism</keyword>
<dbReference type="GO" id="GO:0046475">
    <property type="term" value="P:glycerophospholipid catabolic process"/>
    <property type="evidence" value="ECO:0007669"/>
    <property type="project" value="TreeGrafter"/>
</dbReference>
<feature type="transmembrane region" description="Helical" evidence="3">
    <location>
        <begin position="586"/>
        <end position="606"/>
    </location>
</feature>
<feature type="region of interest" description="Disordered" evidence="2">
    <location>
        <begin position="24"/>
        <end position="45"/>
    </location>
</feature>
<dbReference type="GO" id="GO:0005829">
    <property type="term" value="C:cytosol"/>
    <property type="evidence" value="ECO:0007669"/>
    <property type="project" value="TreeGrafter"/>
</dbReference>
<dbReference type="GO" id="GO:0004623">
    <property type="term" value="F:phospholipase A2 activity"/>
    <property type="evidence" value="ECO:0007669"/>
    <property type="project" value="TreeGrafter"/>
</dbReference>
<dbReference type="EMBL" id="CP042997">
    <property type="protein sequence ID" value="QEH38596.1"/>
    <property type="molecule type" value="Genomic_DNA"/>
</dbReference>
<dbReference type="InterPro" id="IPR016035">
    <property type="entry name" value="Acyl_Trfase/lysoPLipase"/>
</dbReference>
<gene>
    <name evidence="5" type="ORF">OJF2_72000</name>
</gene>
<dbReference type="OrthoDB" id="289717at2"/>
<feature type="region of interest" description="Disordered" evidence="2">
    <location>
        <begin position="637"/>
        <end position="663"/>
    </location>
</feature>
<evidence type="ECO:0000256" key="3">
    <source>
        <dbReference type="SAM" id="Phobius"/>
    </source>
</evidence>
<keyword evidence="6" id="KW-1185">Reference proteome</keyword>
<feature type="compositionally biased region" description="Basic and acidic residues" evidence="2">
    <location>
        <begin position="24"/>
        <end position="34"/>
    </location>
</feature>
<organism evidence="5 6">
    <name type="scientific">Aquisphaera giovannonii</name>
    <dbReference type="NCBI Taxonomy" id="406548"/>
    <lineage>
        <taxon>Bacteria</taxon>
        <taxon>Pseudomonadati</taxon>
        <taxon>Planctomycetota</taxon>
        <taxon>Planctomycetia</taxon>
        <taxon>Isosphaerales</taxon>
        <taxon>Isosphaeraceae</taxon>
        <taxon>Aquisphaera</taxon>
    </lineage>
</organism>
<protein>
    <recommendedName>
        <fullName evidence="4">PNPLA domain-containing protein</fullName>
    </recommendedName>
</protein>
<feature type="transmembrane region" description="Helical" evidence="3">
    <location>
        <begin position="216"/>
        <end position="237"/>
    </location>
</feature>
<dbReference type="RefSeq" id="WP_148598024.1">
    <property type="nucleotide sequence ID" value="NZ_CP042997.1"/>
</dbReference>
<feature type="transmembrane region" description="Helical" evidence="3">
    <location>
        <begin position="428"/>
        <end position="447"/>
    </location>
</feature>
<keyword evidence="3" id="KW-1133">Transmembrane helix</keyword>
<dbReference type="Gene3D" id="3.40.1090.10">
    <property type="entry name" value="Cytosolic phospholipase A2 catalytic domain"/>
    <property type="match status" value="1"/>
</dbReference>
<dbReference type="PANTHER" id="PTHR10728:SF40">
    <property type="entry name" value="PATATIN FAMILY PROTEIN"/>
    <property type="match status" value="1"/>
</dbReference>
<evidence type="ECO:0000256" key="1">
    <source>
        <dbReference type="ARBA" id="ARBA00023098"/>
    </source>
</evidence>
<dbReference type="Pfam" id="PF01734">
    <property type="entry name" value="Patatin"/>
    <property type="match status" value="1"/>
</dbReference>
<evidence type="ECO:0000256" key="2">
    <source>
        <dbReference type="SAM" id="MobiDB-lite"/>
    </source>
</evidence>
<name>A0A5B9WDA5_9BACT</name>
<keyword evidence="3" id="KW-0812">Transmembrane</keyword>
<proteinExistence type="predicted"/>
<evidence type="ECO:0000259" key="4">
    <source>
        <dbReference type="Pfam" id="PF01734"/>
    </source>
</evidence>
<dbReference type="Proteomes" id="UP000324233">
    <property type="component" value="Chromosome"/>
</dbReference>
<feature type="transmembrane region" description="Helical" evidence="3">
    <location>
        <begin position="394"/>
        <end position="416"/>
    </location>
</feature>
<reference evidence="5 6" key="1">
    <citation type="submission" date="2019-08" db="EMBL/GenBank/DDBJ databases">
        <title>Deep-cultivation of Planctomycetes and their phenomic and genomic characterization uncovers novel biology.</title>
        <authorList>
            <person name="Wiegand S."/>
            <person name="Jogler M."/>
            <person name="Boedeker C."/>
            <person name="Pinto D."/>
            <person name="Vollmers J."/>
            <person name="Rivas-Marin E."/>
            <person name="Kohn T."/>
            <person name="Peeters S.H."/>
            <person name="Heuer A."/>
            <person name="Rast P."/>
            <person name="Oberbeckmann S."/>
            <person name="Bunk B."/>
            <person name="Jeske O."/>
            <person name="Meyerdierks A."/>
            <person name="Storesund J.E."/>
            <person name="Kallscheuer N."/>
            <person name="Luecker S."/>
            <person name="Lage O.M."/>
            <person name="Pohl T."/>
            <person name="Merkel B.J."/>
            <person name="Hornburger P."/>
            <person name="Mueller R.-W."/>
            <person name="Bruemmer F."/>
            <person name="Labrenz M."/>
            <person name="Spormann A.M."/>
            <person name="Op den Camp H."/>
            <person name="Overmann J."/>
            <person name="Amann R."/>
            <person name="Jetten M.S.M."/>
            <person name="Mascher T."/>
            <person name="Medema M.H."/>
            <person name="Devos D.P."/>
            <person name="Kaster A.-K."/>
            <person name="Ovreas L."/>
            <person name="Rohde M."/>
            <person name="Galperin M.Y."/>
            <person name="Jogler C."/>
        </authorList>
    </citation>
    <scope>NUCLEOTIDE SEQUENCE [LARGE SCALE GENOMIC DNA]</scope>
    <source>
        <strain evidence="5 6">OJF2</strain>
    </source>
</reference>
<dbReference type="InterPro" id="IPR002641">
    <property type="entry name" value="PNPLA_dom"/>
</dbReference>
<dbReference type="PANTHER" id="PTHR10728">
    <property type="entry name" value="CYTOSOLIC PHOSPHOLIPASE A2"/>
    <property type="match status" value="1"/>
</dbReference>
<accession>A0A5B9WDA5</accession>
<feature type="domain" description="PNPLA" evidence="4">
    <location>
        <begin position="86"/>
        <end position="230"/>
    </location>
</feature>